<reference evidence="2" key="1">
    <citation type="submission" date="2016-10" db="EMBL/GenBank/DDBJ databases">
        <authorList>
            <person name="Varghese N."/>
            <person name="Submissions S."/>
        </authorList>
    </citation>
    <scope>NUCLEOTIDE SEQUENCE [LARGE SCALE GENOMIC DNA]</scope>
    <source>
        <strain evidence="2">CGMCC 1.7736</strain>
    </source>
</reference>
<dbReference type="InterPro" id="IPR010368">
    <property type="entry name" value="Com_YlbF"/>
</dbReference>
<sequence>MSESRAEAPAVETELREFLETLRDSETCQRFVEAQKELEADSEAVELLETYRQKQDTLQDDEFDPSVMGELRDLQTELSNNETIQQHRDAQAELVDLLQRTNDAISERIGQEFARSLGGGCC</sequence>
<dbReference type="EMBL" id="FOYT01000002">
    <property type="protein sequence ID" value="SFR59532.1"/>
    <property type="molecule type" value="Genomic_DNA"/>
</dbReference>
<name>A0A1I6HYH8_9EURY</name>
<proteinExistence type="predicted"/>
<evidence type="ECO:0000313" key="2">
    <source>
        <dbReference type="Proteomes" id="UP000198531"/>
    </source>
</evidence>
<keyword evidence="2" id="KW-1185">Reference proteome</keyword>
<protein>
    <submittedName>
        <fullName evidence="1">Cell fate regulator YlbF, YheA/YmcA/DUF963 family (Controls sporulation, competence, biofilm development)</fullName>
    </submittedName>
</protein>
<evidence type="ECO:0000313" key="1">
    <source>
        <dbReference type="EMBL" id="SFR59532.1"/>
    </source>
</evidence>
<dbReference type="NCBIfam" id="NF041416">
    <property type="entry name" value="halo_CC_star_2"/>
    <property type="match status" value="1"/>
</dbReference>
<dbReference type="Proteomes" id="UP000198531">
    <property type="component" value="Unassembled WGS sequence"/>
</dbReference>
<dbReference type="AlphaFoldDB" id="A0A1I6HYH8"/>
<dbReference type="Pfam" id="PF06133">
    <property type="entry name" value="Com_YlbF"/>
    <property type="match status" value="1"/>
</dbReference>
<dbReference type="InterPro" id="IPR023378">
    <property type="entry name" value="YheA/YmcA-like_dom_sf"/>
</dbReference>
<dbReference type="STRING" id="553469.SAMN04487947_2657"/>
<dbReference type="SUPFAM" id="SSF158622">
    <property type="entry name" value="YheA/YmcA-like"/>
    <property type="match status" value="1"/>
</dbReference>
<accession>A0A1I6HYH8</accession>
<organism evidence="1 2">
    <name type="scientific">Halogeometricum rufum</name>
    <dbReference type="NCBI Taxonomy" id="553469"/>
    <lineage>
        <taxon>Archaea</taxon>
        <taxon>Methanobacteriati</taxon>
        <taxon>Methanobacteriota</taxon>
        <taxon>Stenosarchaea group</taxon>
        <taxon>Halobacteria</taxon>
        <taxon>Halobacteriales</taxon>
        <taxon>Haloferacaceae</taxon>
        <taxon>Halogeometricum</taxon>
    </lineage>
</organism>
<dbReference type="OrthoDB" id="203899at2157"/>
<dbReference type="Gene3D" id="1.20.1500.10">
    <property type="entry name" value="YheA/YmcA-like"/>
    <property type="match status" value="1"/>
</dbReference>
<dbReference type="RefSeq" id="WP_089808364.1">
    <property type="nucleotide sequence ID" value="NZ_FOYT01000002.1"/>
</dbReference>
<gene>
    <name evidence="1" type="ORF">SAMN04487947_2657</name>
</gene>